<dbReference type="Proteomes" id="UP001501116">
    <property type="component" value="Unassembled WGS sequence"/>
</dbReference>
<dbReference type="InterPro" id="IPR016181">
    <property type="entry name" value="Acyl_CoA_acyltransferase"/>
</dbReference>
<sequence length="87" mass="9763">MRQDVDNDGSRNLGEFFVVRKYRRRGVATAAARLLFSRYPGVWTLTFDHDNPGAAAFWLALIELVAESGTTTFSPLNAKSRVRFSVP</sequence>
<proteinExistence type="predicted"/>
<evidence type="ECO:0000313" key="1">
    <source>
        <dbReference type="EMBL" id="GAA1941632.1"/>
    </source>
</evidence>
<gene>
    <name evidence="1" type="ORF">GCM10009754_06230</name>
</gene>
<dbReference type="RefSeq" id="WP_344413117.1">
    <property type="nucleotide sequence ID" value="NZ_BAAANN010000002.1"/>
</dbReference>
<evidence type="ECO:0008006" key="3">
    <source>
        <dbReference type="Google" id="ProtNLM"/>
    </source>
</evidence>
<reference evidence="2" key="1">
    <citation type="journal article" date="2019" name="Int. J. Syst. Evol. Microbiol.">
        <title>The Global Catalogue of Microorganisms (GCM) 10K type strain sequencing project: providing services to taxonomists for standard genome sequencing and annotation.</title>
        <authorList>
            <consortium name="The Broad Institute Genomics Platform"/>
            <consortium name="The Broad Institute Genome Sequencing Center for Infectious Disease"/>
            <person name="Wu L."/>
            <person name="Ma J."/>
        </authorList>
    </citation>
    <scope>NUCLEOTIDE SEQUENCE [LARGE SCALE GENOMIC DNA]</scope>
    <source>
        <strain evidence="2">JCM 14545</strain>
    </source>
</reference>
<accession>A0ABP5BG43</accession>
<dbReference type="Gene3D" id="3.40.630.30">
    <property type="match status" value="1"/>
</dbReference>
<protein>
    <recommendedName>
        <fullName evidence="3">GNAT family N-acetyltransferase</fullName>
    </recommendedName>
</protein>
<dbReference type="SUPFAM" id="SSF55729">
    <property type="entry name" value="Acyl-CoA N-acyltransferases (Nat)"/>
    <property type="match status" value="1"/>
</dbReference>
<evidence type="ECO:0000313" key="2">
    <source>
        <dbReference type="Proteomes" id="UP001501116"/>
    </source>
</evidence>
<organism evidence="1 2">
    <name type="scientific">Amycolatopsis minnesotensis</name>
    <dbReference type="NCBI Taxonomy" id="337894"/>
    <lineage>
        <taxon>Bacteria</taxon>
        <taxon>Bacillati</taxon>
        <taxon>Actinomycetota</taxon>
        <taxon>Actinomycetes</taxon>
        <taxon>Pseudonocardiales</taxon>
        <taxon>Pseudonocardiaceae</taxon>
        <taxon>Amycolatopsis</taxon>
    </lineage>
</organism>
<keyword evidence="2" id="KW-1185">Reference proteome</keyword>
<comment type="caution">
    <text evidence="1">The sequence shown here is derived from an EMBL/GenBank/DDBJ whole genome shotgun (WGS) entry which is preliminary data.</text>
</comment>
<name>A0ABP5BG43_9PSEU</name>
<dbReference type="EMBL" id="BAAANN010000002">
    <property type="protein sequence ID" value="GAA1941632.1"/>
    <property type="molecule type" value="Genomic_DNA"/>
</dbReference>